<dbReference type="EMBL" id="BLXT01004610">
    <property type="protein sequence ID" value="GFO15572.1"/>
    <property type="molecule type" value="Genomic_DNA"/>
</dbReference>
<reference evidence="1 2" key="1">
    <citation type="journal article" date="2021" name="Elife">
        <title>Chloroplast acquisition without the gene transfer in kleptoplastic sea slugs, Plakobranchus ocellatus.</title>
        <authorList>
            <person name="Maeda T."/>
            <person name="Takahashi S."/>
            <person name="Yoshida T."/>
            <person name="Shimamura S."/>
            <person name="Takaki Y."/>
            <person name="Nagai Y."/>
            <person name="Toyoda A."/>
            <person name="Suzuki Y."/>
            <person name="Arimoto A."/>
            <person name="Ishii H."/>
            <person name="Satoh N."/>
            <person name="Nishiyama T."/>
            <person name="Hasebe M."/>
            <person name="Maruyama T."/>
            <person name="Minagawa J."/>
            <person name="Obokata J."/>
            <person name="Shigenobu S."/>
        </authorList>
    </citation>
    <scope>NUCLEOTIDE SEQUENCE [LARGE SCALE GENOMIC DNA]</scope>
</reference>
<proteinExistence type="predicted"/>
<keyword evidence="2" id="KW-1185">Reference proteome</keyword>
<protein>
    <submittedName>
        <fullName evidence="1">Uncharacterized protein</fullName>
    </submittedName>
</protein>
<organism evidence="1 2">
    <name type="scientific">Plakobranchus ocellatus</name>
    <dbReference type="NCBI Taxonomy" id="259542"/>
    <lineage>
        <taxon>Eukaryota</taxon>
        <taxon>Metazoa</taxon>
        <taxon>Spiralia</taxon>
        <taxon>Lophotrochozoa</taxon>
        <taxon>Mollusca</taxon>
        <taxon>Gastropoda</taxon>
        <taxon>Heterobranchia</taxon>
        <taxon>Euthyneura</taxon>
        <taxon>Panpulmonata</taxon>
        <taxon>Sacoglossa</taxon>
        <taxon>Placobranchoidea</taxon>
        <taxon>Plakobranchidae</taxon>
        <taxon>Plakobranchus</taxon>
    </lineage>
</organism>
<comment type="caution">
    <text evidence="1">The sequence shown here is derived from an EMBL/GenBank/DDBJ whole genome shotgun (WGS) entry which is preliminary data.</text>
</comment>
<name>A0AAV4B8W7_9GAST</name>
<gene>
    <name evidence="1" type="ORF">PoB_004207700</name>
</gene>
<sequence>MLTAGIEHSFVKQFYASFWVLSAKLELSDYTRFAFGKGQIRREHGGGCGWNRGTRWRLWGGIRSESLGCGWIGDEGRGCEVAIGDDVEAVGGIGEHGGGGGEG</sequence>
<evidence type="ECO:0000313" key="1">
    <source>
        <dbReference type="EMBL" id="GFO15572.1"/>
    </source>
</evidence>
<accession>A0AAV4B8W7</accession>
<dbReference type="Proteomes" id="UP000735302">
    <property type="component" value="Unassembled WGS sequence"/>
</dbReference>
<evidence type="ECO:0000313" key="2">
    <source>
        <dbReference type="Proteomes" id="UP000735302"/>
    </source>
</evidence>
<dbReference type="AlphaFoldDB" id="A0AAV4B8W7"/>